<dbReference type="Proteomes" id="UP001498398">
    <property type="component" value="Unassembled WGS sequence"/>
</dbReference>
<protein>
    <recommendedName>
        <fullName evidence="3">AB hydrolase-1 domain-containing protein</fullName>
    </recommendedName>
</protein>
<accession>A0ABR1J852</accession>
<comment type="caution">
    <text evidence="4">The sequence shown here is derived from an EMBL/GenBank/DDBJ whole genome shotgun (WGS) entry which is preliminary data.</text>
</comment>
<evidence type="ECO:0000256" key="2">
    <source>
        <dbReference type="ARBA" id="ARBA00038334"/>
    </source>
</evidence>
<dbReference type="InterPro" id="IPR000639">
    <property type="entry name" value="Epox_hydrolase-like"/>
</dbReference>
<sequence>MDPSAYRLTTVSRGFQYNYYFSPPLSTVQPFLFFVHGFPSISHDWHKQVTFFRGKGYGLIVPDMLGYGGTSKPTDPAFYSNGLARDLVDILDAEGIKQAIFIGHDWGVRPVSRVLSLFSERVSAVAFLGSGYFPPNPDTDIASEKALKDTKALLGYELFGYFYFLGGPDGSSVCMNNLEAFFNILYPEDPETWITDMAPLGAMRESILSGKVLPPASWLSPEEHAQRIEAIRSGGLDAPMCYYKASLNGNHRIDDQDIPASCYTVSQPVFFGAILEDYICIPSLFKPDFEKYCKNLTYREFKCSHWVMLQTPEELNNELLKWMEGLNA</sequence>
<evidence type="ECO:0000313" key="5">
    <source>
        <dbReference type="Proteomes" id="UP001498398"/>
    </source>
</evidence>
<comment type="similarity">
    <text evidence="2">Belongs to the AB hydrolase superfamily. Epoxide hydrolase family.</text>
</comment>
<dbReference type="SUPFAM" id="SSF53474">
    <property type="entry name" value="alpha/beta-Hydrolases"/>
    <property type="match status" value="1"/>
</dbReference>
<dbReference type="InterPro" id="IPR029058">
    <property type="entry name" value="AB_hydrolase_fold"/>
</dbReference>
<dbReference type="Gene3D" id="3.40.50.1820">
    <property type="entry name" value="alpha/beta hydrolase"/>
    <property type="match status" value="1"/>
</dbReference>
<evidence type="ECO:0000313" key="4">
    <source>
        <dbReference type="EMBL" id="KAK7453238.1"/>
    </source>
</evidence>
<reference evidence="4 5" key="1">
    <citation type="submission" date="2024-01" db="EMBL/GenBank/DDBJ databases">
        <title>A draft genome for the cacao thread blight pathogen Marasmiellus scandens.</title>
        <authorList>
            <person name="Baruah I.K."/>
            <person name="Leung J."/>
            <person name="Bukari Y."/>
            <person name="Amoako-Attah I."/>
            <person name="Meinhardt L.W."/>
            <person name="Bailey B.A."/>
            <person name="Cohen S.P."/>
        </authorList>
    </citation>
    <scope>NUCLEOTIDE SEQUENCE [LARGE SCALE GENOMIC DNA]</scope>
    <source>
        <strain evidence="4 5">GH-19</strain>
    </source>
</reference>
<feature type="domain" description="AB hydrolase-1" evidence="3">
    <location>
        <begin position="32"/>
        <end position="148"/>
    </location>
</feature>
<dbReference type="PRINTS" id="PR00412">
    <property type="entry name" value="EPOXHYDRLASE"/>
</dbReference>
<proteinExistence type="inferred from homology"/>
<organism evidence="4 5">
    <name type="scientific">Marasmiellus scandens</name>
    <dbReference type="NCBI Taxonomy" id="2682957"/>
    <lineage>
        <taxon>Eukaryota</taxon>
        <taxon>Fungi</taxon>
        <taxon>Dikarya</taxon>
        <taxon>Basidiomycota</taxon>
        <taxon>Agaricomycotina</taxon>
        <taxon>Agaricomycetes</taxon>
        <taxon>Agaricomycetidae</taxon>
        <taxon>Agaricales</taxon>
        <taxon>Marasmiineae</taxon>
        <taxon>Omphalotaceae</taxon>
        <taxon>Marasmiellus</taxon>
    </lineage>
</organism>
<evidence type="ECO:0000259" key="3">
    <source>
        <dbReference type="Pfam" id="PF00561"/>
    </source>
</evidence>
<dbReference type="EMBL" id="JBANRG010000027">
    <property type="protein sequence ID" value="KAK7453238.1"/>
    <property type="molecule type" value="Genomic_DNA"/>
</dbReference>
<keyword evidence="1" id="KW-0378">Hydrolase</keyword>
<name>A0ABR1J852_9AGAR</name>
<dbReference type="PANTHER" id="PTHR43329">
    <property type="entry name" value="EPOXIDE HYDROLASE"/>
    <property type="match status" value="1"/>
</dbReference>
<gene>
    <name evidence="4" type="ORF">VKT23_011914</name>
</gene>
<evidence type="ECO:0000256" key="1">
    <source>
        <dbReference type="ARBA" id="ARBA00022801"/>
    </source>
</evidence>
<dbReference type="Pfam" id="PF00561">
    <property type="entry name" value="Abhydrolase_1"/>
    <property type="match status" value="1"/>
</dbReference>
<dbReference type="InterPro" id="IPR000073">
    <property type="entry name" value="AB_hydrolase_1"/>
</dbReference>
<keyword evidence="5" id="KW-1185">Reference proteome</keyword>